<protein>
    <recommendedName>
        <fullName evidence="1">ARG and Rhodanese-Phosphatase-superfamily-associated domain-containing protein</fullName>
    </recommendedName>
</protein>
<name>A0A1F4UDX8_UNCW3</name>
<dbReference type="InterPro" id="IPR046699">
    <property type="entry name" value="ARPP-1"/>
</dbReference>
<evidence type="ECO:0000259" key="1">
    <source>
        <dbReference type="Pfam" id="PF20208"/>
    </source>
</evidence>
<feature type="domain" description="ARG and Rhodanese-Phosphatase-superfamily-associated" evidence="1">
    <location>
        <begin position="28"/>
        <end position="312"/>
    </location>
</feature>
<gene>
    <name evidence="2" type="ORF">A2Y85_01235</name>
</gene>
<evidence type="ECO:0000313" key="2">
    <source>
        <dbReference type="EMBL" id="OGC43132.1"/>
    </source>
</evidence>
<organism evidence="2 3">
    <name type="scientific">candidate division WOR-3 bacterium RBG_13_43_14</name>
    <dbReference type="NCBI Taxonomy" id="1802590"/>
    <lineage>
        <taxon>Bacteria</taxon>
        <taxon>Bacteria division WOR-3</taxon>
    </lineage>
</organism>
<evidence type="ECO:0000313" key="3">
    <source>
        <dbReference type="Proteomes" id="UP000177025"/>
    </source>
</evidence>
<dbReference type="AlphaFoldDB" id="A0A1F4UDX8"/>
<reference evidence="2 3" key="1">
    <citation type="journal article" date="2016" name="Nat. Commun.">
        <title>Thousands of microbial genomes shed light on interconnected biogeochemical processes in an aquifer system.</title>
        <authorList>
            <person name="Anantharaman K."/>
            <person name="Brown C.T."/>
            <person name="Hug L.A."/>
            <person name="Sharon I."/>
            <person name="Castelle C.J."/>
            <person name="Probst A.J."/>
            <person name="Thomas B.C."/>
            <person name="Singh A."/>
            <person name="Wilkins M.J."/>
            <person name="Karaoz U."/>
            <person name="Brodie E.L."/>
            <person name="Williams K.H."/>
            <person name="Hubbard S.S."/>
            <person name="Banfield J.F."/>
        </authorList>
    </citation>
    <scope>NUCLEOTIDE SEQUENCE [LARGE SCALE GENOMIC DNA]</scope>
</reference>
<dbReference type="Proteomes" id="UP000177025">
    <property type="component" value="Unassembled WGS sequence"/>
</dbReference>
<proteinExistence type="predicted"/>
<comment type="caution">
    <text evidence="2">The sequence shown here is derived from an EMBL/GenBank/DDBJ whole genome shotgun (WGS) entry which is preliminary data.</text>
</comment>
<dbReference type="EMBL" id="MEUM01000035">
    <property type="protein sequence ID" value="OGC43132.1"/>
    <property type="molecule type" value="Genomic_DNA"/>
</dbReference>
<dbReference type="Pfam" id="PF20208">
    <property type="entry name" value="ARPP-1"/>
    <property type="match status" value="1"/>
</dbReference>
<sequence length="336" mass="37370">MKKLAILIIAAVLLYAENDVISTYLDNIKVGDPVEYKNLKIFPLIAGKTLSLQNYITMDEATDKNWLQIKELGSGNVNSVQIKNNGSSMVFILTGEMISGAKQDRMLKEDVLLPSKSGWIEVPVYCVEHGRWTSVSAEFKSEKLLVPNAVRQAAKLSESQAEVWDEIASSQDHLGIASETRTVRANYEDAEMQKKIGEYTNKFEKLPSLSKSTIGVVVSTGDRIICFDLFANNSLLSKYWKKLLKSYAMDGISGEKSSIDKGTIESLCEALTNTRQVSRGTAGKGETFELTADFGKGSALVYQSAVVHMDFFPTENIIDNDTDLRLDLRRDQRINQ</sequence>
<accession>A0A1F4UDX8</accession>